<evidence type="ECO:0008006" key="4">
    <source>
        <dbReference type="Google" id="ProtNLM"/>
    </source>
</evidence>
<dbReference type="EMBL" id="KB468113">
    <property type="protein sequence ID" value="PCH40924.1"/>
    <property type="molecule type" value="Genomic_DNA"/>
</dbReference>
<feature type="region of interest" description="Disordered" evidence="1">
    <location>
        <begin position="16"/>
        <end position="40"/>
    </location>
</feature>
<feature type="region of interest" description="Disordered" evidence="1">
    <location>
        <begin position="57"/>
        <end position="83"/>
    </location>
</feature>
<sequence length="139" mass="15558">MTRTERATYPRAITKDRSEAKNAMDKHIPKRGAGPHNWGDLRHERDFVEAATYDEEDEFQDAGVDRSRESVERPTAARRTSSLTEEELMQAREFRKRALKSPDVDLSSIARTSAAVSVSPPNRNVPITADAETSTISSV</sequence>
<feature type="compositionally biased region" description="Basic and acidic residues" evidence="1">
    <location>
        <begin position="16"/>
        <end position="27"/>
    </location>
</feature>
<dbReference type="OrthoDB" id="2562681at2759"/>
<dbReference type="OMA" id="NGMDKHI"/>
<feature type="compositionally biased region" description="Basic and acidic residues" evidence="1">
    <location>
        <begin position="63"/>
        <end position="72"/>
    </location>
</feature>
<dbReference type="Proteomes" id="UP000218811">
    <property type="component" value="Unassembled WGS sequence"/>
</dbReference>
<name>A0A2H3JW27_WOLCO</name>
<evidence type="ECO:0000313" key="2">
    <source>
        <dbReference type="EMBL" id="PCH40924.1"/>
    </source>
</evidence>
<dbReference type="AlphaFoldDB" id="A0A2H3JW27"/>
<evidence type="ECO:0000256" key="1">
    <source>
        <dbReference type="SAM" id="MobiDB-lite"/>
    </source>
</evidence>
<protein>
    <recommendedName>
        <fullName evidence="4">Hyaluronan/mRNA-binding protein domain-containing protein</fullName>
    </recommendedName>
</protein>
<feature type="region of interest" description="Disordered" evidence="1">
    <location>
        <begin position="110"/>
        <end position="139"/>
    </location>
</feature>
<keyword evidence="3" id="KW-1185">Reference proteome</keyword>
<feature type="compositionally biased region" description="Polar residues" evidence="1">
    <location>
        <begin position="110"/>
        <end position="122"/>
    </location>
</feature>
<accession>A0A2H3JW27</accession>
<dbReference type="STRING" id="742152.A0A2H3JW27"/>
<proteinExistence type="predicted"/>
<organism evidence="2 3">
    <name type="scientific">Wolfiporia cocos (strain MD-104)</name>
    <name type="common">Brown rot fungus</name>
    <dbReference type="NCBI Taxonomy" id="742152"/>
    <lineage>
        <taxon>Eukaryota</taxon>
        <taxon>Fungi</taxon>
        <taxon>Dikarya</taxon>
        <taxon>Basidiomycota</taxon>
        <taxon>Agaricomycotina</taxon>
        <taxon>Agaricomycetes</taxon>
        <taxon>Polyporales</taxon>
        <taxon>Phaeolaceae</taxon>
        <taxon>Wolfiporia</taxon>
    </lineage>
</organism>
<reference evidence="2 3" key="1">
    <citation type="journal article" date="2012" name="Science">
        <title>The Paleozoic origin of enzymatic lignin decomposition reconstructed from 31 fungal genomes.</title>
        <authorList>
            <person name="Floudas D."/>
            <person name="Binder M."/>
            <person name="Riley R."/>
            <person name="Barry K."/>
            <person name="Blanchette R.A."/>
            <person name="Henrissat B."/>
            <person name="Martinez A.T."/>
            <person name="Otillar R."/>
            <person name="Spatafora J.W."/>
            <person name="Yadav J.S."/>
            <person name="Aerts A."/>
            <person name="Benoit I."/>
            <person name="Boyd A."/>
            <person name="Carlson A."/>
            <person name="Copeland A."/>
            <person name="Coutinho P.M."/>
            <person name="de Vries R.P."/>
            <person name="Ferreira P."/>
            <person name="Findley K."/>
            <person name="Foster B."/>
            <person name="Gaskell J."/>
            <person name="Glotzer D."/>
            <person name="Gorecki P."/>
            <person name="Heitman J."/>
            <person name="Hesse C."/>
            <person name="Hori C."/>
            <person name="Igarashi K."/>
            <person name="Jurgens J.A."/>
            <person name="Kallen N."/>
            <person name="Kersten P."/>
            <person name="Kohler A."/>
            <person name="Kuees U."/>
            <person name="Kumar T.K.A."/>
            <person name="Kuo A."/>
            <person name="LaButti K."/>
            <person name="Larrondo L.F."/>
            <person name="Lindquist E."/>
            <person name="Ling A."/>
            <person name="Lombard V."/>
            <person name="Lucas S."/>
            <person name="Lundell T."/>
            <person name="Martin R."/>
            <person name="McLaughlin D.J."/>
            <person name="Morgenstern I."/>
            <person name="Morin E."/>
            <person name="Murat C."/>
            <person name="Nagy L.G."/>
            <person name="Nolan M."/>
            <person name="Ohm R.A."/>
            <person name="Patyshakuliyeva A."/>
            <person name="Rokas A."/>
            <person name="Ruiz-Duenas F.J."/>
            <person name="Sabat G."/>
            <person name="Salamov A."/>
            <person name="Samejima M."/>
            <person name="Schmutz J."/>
            <person name="Slot J.C."/>
            <person name="St John F."/>
            <person name="Stenlid J."/>
            <person name="Sun H."/>
            <person name="Sun S."/>
            <person name="Syed K."/>
            <person name="Tsang A."/>
            <person name="Wiebenga A."/>
            <person name="Young D."/>
            <person name="Pisabarro A."/>
            <person name="Eastwood D.C."/>
            <person name="Martin F."/>
            <person name="Cullen D."/>
            <person name="Grigoriev I.V."/>
            <person name="Hibbett D.S."/>
        </authorList>
    </citation>
    <scope>NUCLEOTIDE SEQUENCE [LARGE SCALE GENOMIC DNA]</scope>
    <source>
        <strain evidence="2 3">MD-104</strain>
    </source>
</reference>
<evidence type="ECO:0000313" key="3">
    <source>
        <dbReference type="Proteomes" id="UP000218811"/>
    </source>
</evidence>
<gene>
    <name evidence="2" type="ORF">WOLCODRAFT_24360</name>
</gene>